<dbReference type="InterPro" id="IPR041667">
    <property type="entry name" value="Cupin_8"/>
</dbReference>
<dbReference type="Gene3D" id="2.60.120.10">
    <property type="entry name" value="Jelly Rolls"/>
    <property type="match status" value="1"/>
</dbReference>
<reference evidence="2 3" key="1">
    <citation type="submission" date="2017-08" db="EMBL/GenBank/DDBJ databases">
        <title>Infants hospitalized years apart are colonized by the same room-sourced microbial strains.</title>
        <authorList>
            <person name="Brooks B."/>
            <person name="Olm M.R."/>
            <person name="Firek B.A."/>
            <person name="Baker R."/>
            <person name="Thomas B.C."/>
            <person name="Morowitz M.J."/>
            <person name="Banfield J.F."/>
        </authorList>
    </citation>
    <scope>NUCLEOTIDE SEQUENCE [LARGE SCALE GENOMIC DNA]</scope>
    <source>
        <strain evidence="2">S2_018_000_R3_119</strain>
    </source>
</reference>
<dbReference type="PANTHER" id="PTHR12461:SF105">
    <property type="entry name" value="HYPOXIA-INDUCIBLE FACTOR 1-ALPHA INHIBITOR"/>
    <property type="match status" value="1"/>
</dbReference>
<dbReference type="InterPro" id="IPR014710">
    <property type="entry name" value="RmlC-like_jellyroll"/>
</dbReference>
<gene>
    <name evidence="2" type="ORF">DI640_03465</name>
</gene>
<dbReference type="EMBL" id="QFMX01000003">
    <property type="protein sequence ID" value="PZO75857.1"/>
    <property type="molecule type" value="Genomic_DNA"/>
</dbReference>
<sequence>MIHEPPAGALLDPDHFRTIVMERGEPAIMRGAARDWAMLVDLTAPGENLAGVVDQFRRFDVGRLAEVFVGKPEIAARYNYDASMAGFNFDRSMIRFDDALTQILASASEPGRPSMYMGSLAAETYFPGIEETTRLPFVPVAVRPRFWIGHPSTVACHYDTMDNVACVAVGRRRFTLFPPDAIEDLYVGPIDHTLAGQPISLAVGSEPGDPRYPKFAQARDRALIVELDPGDALYIPKLWWHQVEALSEVNVLVNFWWDGFVTGPDQPYTAMLMSMLAIAERPPAEREAWRAWFDHYVFRPDGHPLSFLPVEQHGVLGAQSKDNHARIRTLVMRLLRGGG</sequence>
<dbReference type="AlphaFoldDB" id="A0A2W4Z312"/>
<dbReference type="SUPFAM" id="SSF51197">
    <property type="entry name" value="Clavaminate synthase-like"/>
    <property type="match status" value="1"/>
</dbReference>
<evidence type="ECO:0000259" key="1">
    <source>
        <dbReference type="PROSITE" id="PS51184"/>
    </source>
</evidence>
<dbReference type="Pfam" id="PF13621">
    <property type="entry name" value="Cupin_8"/>
    <property type="match status" value="1"/>
</dbReference>
<dbReference type="InterPro" id="IPR003347">
    <property type="entry name" value="JmjC_dom"/>
</dbReference>
<organism evidence="2 3">
    <name type="scientific">Sphingomonas taxi</name>
    <dbReference type="NCBI Taxonomy" id="1549858"/>
    <lineage>
        <taxon>Bacteria</taxon>
        <taxon>Pseudomonadati</taxon>
        <taxon>Pseudomonadota</taxon>
        <taxon>Alphaproteobacteria</taxon>
        <taxon>Sphingomonadales</taxon>
        <taxon>Sphingomonadaceae</taxon>
        <taxon>Sphingomonas</taxon>
    </lineage>
</organism>
<dbReference type="SMART" id="SM00558">
    <property type="entry name" value="JmjC"/>
    <property type="match status" value="1"/>
</dbReference>
<name>A0A2W4Z312_9SPHN</name>
<accession>A0A2W4Z312</accession>
<dbReference type="PROSITE" id="PS51184">
    <property type="entry name" value="JMJC"/>
    <property type="match status" value="1"/>
</dbReference>
<proteinExistence type="predicted"/>
<feature type="domain" description="JmjC" evidence="1">
    <location>
        <begin position="115"/>
        <end position="272"/>
    </location>
</feature>
<comment type="caution">
    <text evidence="2">The sequence shown here is derived from an EMBL/GenBank/DDBJ whole genome shotgun (WGS) entry which is preliminary data.</text>
</comment>
<protein>
    <submittedName>
        <fullName evidence="2">Cupin-like domain-containing protein</fullName>
    </submittedName>
</protein>
<dbReference type="Proteomes" id="UP000249555">
    <property type="component" value="Unassembled WGS sequence"/>
</dbReference>
<dbReference type="PANTHER" id="PTHR12461">
    <property type="entry name" value="HYPOXIA-INDUCIBLE FACTOR 1 ALPHA INHIBITOR-RELATED"/>
    <property type="match status" value="1"/>
</dbReference>
<evidence type="ECO:0000313" key="2">
    <source>
        <dbReference type="EMBL" id="PZO75857.1"/>
    </source>
</evidence>
<evidence type="ECO:0000313" key="3">
    <source>
        <dbReference type="Proteomes" id="UP000249555"/>
    </source>
</evidence>